<feature type="domain" description="HTH araC/xylS-type" evidence="2">
    <location>
        <begin position="195"/>
        <end position="274"/>
    </location>
</feature>
<gene>
    <name evidence="3" type="ordered locus">sce4453</name>
</gene>
<dbReference type="PROSITE" id="PS01124">
    <property type="entry name" value="HTH_ARAC_FAMILY_2"/>
    <property type="match status" value="1"/>
</dbReference>
<dbReference type="KEGG" id="scl:sce4453"/>
<dbReference type="OrthoDB" id="112032at2"/>
<keyword evidence="4" id="KW-1185">Reference proteome</keyword>
<dbReference type="Gene3D" id="1.10.10.60">
    <property type="entry name" value="Homeodomain-like"/>
    <property type="match status" value="1"/>
</dbReference>
<dbReference type="GO" id="GO:0043565">
    <property type="term" value="F:sequence-specific DNA binding"/>
    <property type="evidence" value="ECO:0007669"/>
    <property type="project" value="InterPro"/>
</dbReference>
<dbReference type="HOGENOM" id="CLU_086366_0_0_7"/>
<feature type="region of interest" description="Disordered" evidence="1">
    <location>
        <begin position="150"/>
        <end position="171"/>
    </location>
</feature>
<sequence>MQATAMACSSRRHNVPTAGDLWRLCHVNGRPHPVGHREQAAGQSRDFVLLNAESREPRALRQLAACWLQYVAPVAAMTARHRPFTAGEVLVTTALPISTPIAPSSSHSMPAACSLSVPSGAPAARPASLPAHGVAAPSHGAQLPRERAVATGASRSTPPLRSATPLPRSTSERILLGRDRIRSAAEAGQRIRSYEVALDLDLSEFHFARLFRAAFGSSPHVYYDEVRAERARALLHEGLTEGEVARRIGFRRPAELRALLSKRGSTPPSAGETEPSDASAE</sequence>
<protein>
    <submittedName>
        <fullName evidence="3">Transcriptional regulator, AraC family</fullName>
    </submittedName>
</protein>
<dbReference type="RefSeq" id="WP_012237085.1">
    <property type="nucleotide sequence ID" value="NC_010162.1"/>
</dbReference>
<evidence type="ECO:0000313" key="3">
    <source>
        <dbReference type="EMBL" id="CAN94616.1"/>
    </source>
</evidence>
<dbReference type="InterPro" id="IPR018060">
    <property type="entry name" value="HTH_AraC"/>
</dbReference>
<dbReference type="STRING" id="448385.sce4453"/>
<evidence type="ECO:0000256" key="1">
    <source>
        <dbReference type="SAM" id="MobiDB-lite"/>
    </source>
</evidence>
<accession>A9F3U7</accession>
<evidence type="ECO:0000259" key="2">
    <source>
        <dbReference type="PROSITE" id="PS01124"/>
    </source>
</evidence>
<dbReference type="GO" id="GO:0003700">
    <property type="term" value="F:DNA-binding transcription factor activity"/>
    <property type="evidence" value="ECO:0007669"/>
    <property type="project" value="InterPro"/>
</dbReference>
<proteinExistence type="predicted"/>
<organism evidence="3 4">
    <name type="scientific">Sorangium cellulosum (strain So ce56)</name>
    <name type="common">Polyangium cellulosum (strain So ce56)</name>
    <dbReference type="NCBI Taxonomy" id="448385"/>
    <lineage>
        <taxon>Bacteria</taxon>
        <taxon>Pseudomonadati</taxon>
        <taxon>Myxococcota</taxon>
        <taxon>Polyangia</taxon>
        <taxon>Polyangiales</taxon>
        <taxon>Polyangiaceae</taxon>
        <taxon>Sorangium</taxon>
    </lineage>
</organism>
<dbReference type="eggNOG" id="COG2207">
    <property type="taxonomic scope" value="Bacteria"/>
</dbReference>
<name>A9F3U7_SORC5</name>
<dbReference type="AlphaFoldDB" id="A9F3U7"/>
<dbReference type="SMART" id="SM00342">
    <property type="entry name" value="HTH_ARAC"/>
    <property type="match status" value="1"/>
</dbReference>
<dbReference type="Proteomes" id="UP000002139">
    <property type="component" value="Chromosome"/>
</dbReference>
<dbReference type="BioCyc" id="SCEL448385:SCE_RS51500-MONOMER"/>
<feature type="region of interest" description="Disordered" evidence="1">
    <location>
        <begin position="260"/>
        <end position="281"/>
    </location>
</feature>
<reference evidence="3 4" key="1">
    <citation type="journal article" date="2007" name="Nat. Biotechnol.">
        <title>Complete genome sequence of the myxobacterium Sorangium cellulosum.</title>
        <authorList>
            <person name="Schneiker S."/>
            <person name="Perlova O."/>
            <person name="Kaiser O."/>
            <person name="Gerth K."/>
            <person name="Alici A."/>
            <person name="Altmeyer M.O."/>
            <person name="Bartels D."/>
            <person name="Bekel T."/>
            <person name="Beyer S."/>
            <person name="Bode E."/>
            <person name="Bode H.B."/>
            <person name="Bolten C.J."/>
            <person name="Choudhuri J.V."/>
            <person name="Doss S."/>
            <person name="Elnakady Y.A."/>
            <person name="Frank B."/>
            <person name="Gaigalat L."/>
            <person name="Goesmann A."/>
            <person name="Groeger C."/>
            <person name="Gross F."/>
            <person name="Jelsbak L."/>
            <person name="Jelsbak L."/>
            <person name="Kalinowski J."/>
            <person name="Kegler C."/>
            <person name="Knauber T."/>
            <person name="Konietzny S."/>
            <person name="Kopp M."/>
            <person name="Krause L."/>
            <person name="Krug D."/>
            <person name="Linke B."/>
            <person name="Mahmud T."/>
            <person name="Martinez-Arias R."/>
            <person name="McHardy A.C."/>
            <person name="Merai M."/>
            <person name="Meyer F."/>
            <person name="Mormann S."/>
            <person name="Munoz-Dorado J."/>
            <person name="Perez J."/>
            <person name="Pradella S."/>
            <person name="Rachid S."/>
            <person name="Raddatz G."/>
            <person name="Rosenau F."/>
            <person name="Rueckert C."/>
            <person name="Sasse F."/>
            <person name="Scharfe M."/>
            <person name="Schuster S.C."/>
            <person name="Suen G."/>
            <person name="Treuner-Lange A."/>
            <person name="Velicer G.J."/>
            <person name="Vorholter F.-J."/>
            <person name="Weissman K.J."/>
            <person name="Welch R.D."/>
            <person name="Wenzel S.C."/>
            <person name="Whitworth D.E."/>
            <person name="Wilhelm S."/>
            <person name="Wittmann C."/>
            <person name="Bloecker H."/>
            <person name="Puehler A."/>
            <person name="Mueller R."/>
        </authorList>
    </citation>
    <scope>NUCLEOTIDE SEQUENCE [LARGE SCALE GENOMIC DNA]</scope>
    <source>
        <strain evidence="4">So ce56</strain>
    </source>
</reference>
<dbReference type="EMBL" id="AM746676">
    <property type="protein sequence ID" value="CAN94616.1"/>
    <property type="molecule type" value="Genomic_DNA"/>
</dbReference>
<dbReference type="Pfam" id="PF12833">
    <property type="entry name" value="HTH_18"/>
    <property type="match status" value="1"/>
</dbReference>
<evidence type="ECO:0000313" key="4">
    <source>
        <dbReference type="Proteomes" id="UP000002139"/>
    </source>
</evidence>